<dbReference type="GeneID" id="63808291"/>
<evidence type="ECO:0000313" key="1">
    <source>
        <dbReference type="EMBL" id="ORX64235.1"/>
    </source>
</evidence>
<dbReference type="AlphaFoldDB" id="A0A1Y1VT98"/>
<name>A0A1Y1VT98_9FUNG</name>
<accession>A0A1Y1VT98</accession>
<dbReference type="EMBL" id="MCFD01000113">
    <property type="protein sequence ID" value="ORX64235.1"/>
    <property type="molecule type" value="Genomic_DNA"/>
</dbReference>
<proteinExistence type="predicted"/>
<gene>
    <name evidence="1" type="ORF">DL89DRAFT_42144</name>
</gene>
<protein>
    <submittedName>
        <fullName evidence="1">Uncharacterized protein</fullName>
    </submittedName>
</protein>
<dbReference type="RefSeq" id="XP_040739204.1">
    <property type="nucleotide sequence ID" value="XM_040891643.1"/>
</dbReference>
<keyword evidence="2" id="KW-1185">Reference proteome</keyword>
<evidence type="ECO:0000313" key="2">
    <source>
        <dbReference type="Proteomes" id="UP000193922"/>
    </source>
</evidence>
<dbReference type="Proteomes" id="UP000193922">
    <property type="component" value="Unassembled WGS sequence"/>
</dbReference>
<organism evidence="1 2">
    <name type="scientific">Linderina pennispora</name>
    <dbReference type="NCBI Taxonomy" id="61395"/>
    <lineage>
        <taxon>Eukaryota</taxon>
        <taxon>Fungi</taxon>
        <taxon>Fungi incertae sedis</taxon>
        <taxon>Zoopagomycota</taxon>
        <taxon>Kickxellomycotina</taxon>
        <taxon>Kickxellomycetes</taxon>
        <taxon>Kickxellales</taxon>
        <taxon>Kickxellaceae</taxon>
        <taxon>Linderina</taxon>
    </lineage>
</organism>
<reference evidence="1 2" key="1">
    <citation type="submission" date="2016-07" db="EMBL/GenBank/DDBJ databases">
        <title>Pervasive Adenine N6-methylation of Active Genes in Fungi.</title>
        <authorList>
            <consortium name="DOE Joint Genome Institute"/>
            <person name="Mondo S.J."/>
            <person name="Dannebaum R.O."/>
            <person name="Kuo R.C."/>
            <person name="Labutti K."/>
            <person name="Haridas S."/>
            <person name="Kuo A."/>
            <person name="Salamov A."/>
            <person name="Ahrendt S.R."/>
            <person name="Lipzen A."/>
            <person name="Sullivan W."/>
            <person name="Andreopoulos W.B."/>
            <person name="Clum A."/>
            <person name="Lindquist E."/>
            <person name="Daum C."/>
            <person name="Ramamoorthy G.K."/>
            <person name="Gryganskyi A."/>
            <person name="Culley D."/>
            <person name="Magnuson J.K."/>
            <person name="James T.Y."/>
            <person name="O'Malley M.A."/>
            <person name="Stajich J.E."/>
            <person name="Spatafora J.W."/>
            <person name="Visel A."/>
            <person name="Grigoriev I.V."/>
        </authorList>
    </citation>
    <scope>NUCLEOTIDE SEQUENCE [LARGE SCALE GENOMIC DNA]</scope>
    <source>
        <strain evidence="1 2">ATCC 12442</strain>
    </source>
</reference>
<comment type="caution">
    <text evidence="1">The sequence shown here is derived from an EMBL/GenBank/DDBJ whole genome shotgun (WGS) entry which is preliminary data.</text>
</comment>
<sequence>MNVVLLHLCLAARWSPYVCLFLLASSRCKAWYGRPSTHKYWYEFSHTIGRRLTGAFLSIIACNQLITVRMCWFLPYVYVGQ</sequence>